<dbReference type="GO" id="GO:0051537">
    <property type="term" value="F:2 iron, 2 sulfur cluster binding"/>
    <property type="evidence" value="ECO:0007669"/>
    <property type="project" value="InterPro"/>
</dbReference>
<feature type="domain" description="2Fe-2S ferredoxin-type" evidence="1">
    <location>
        <begin position="2"/>
        <end position="115"/>
    </location>
</feature>
<name>A0A1N6SYN9_9RHOO</name>
<dbReference type="PROSITE" id="PS51085">
    <property type="entry name" value="2FE2S_FER_2"/>
    <property type="match status" value="1"/>
</dbReference>
<evidence type="ECO:0000313" key="2">
    <source>
        <dbReference type="EMBL" id="SIQ46134.1"/>
    </source>
</evidence>
<organism evidence="2 3">
    <name type="scientific">Aromatoleum tolulyticum</name>
    <dbReference type="NCBI Taxonomy" id="34027"/>
    <lineage>
        <taxon>Bacteria</taxon>
        <taxon>Pseudomonadati</taxon>
        <taxon>Pseudomonadota</taxon>
        <taxon>Betaproteobacteria</taxon>
        <taxon>Rhodocyclales</taxon>
        <taxon>Rhodocyclaceae</taxon>
        <taxon>Aromatoleum</taxon>
    </lineage>
</organism>
<dbReference type="AlphaFoldDB" id="A0A1N6SYN9"/>
<protein>
    <submittedName>
        <fullName evidence="2">Ferredoxin</fullName>
    </submittedName>
</protein>
<dbReference type="STRING" id="34027.SAMN05421829_104262"/>
<dbReference type="Gene3D" id="3.10.20.30">
    <property type="match status" value="1"/>
</dbReference>
<dbReference type="PROSITE" id="PS00197">
    <property type="entry name" value="2FE2S_FER_1"/>
    <property type="match status" value="1"/>
</dbReference>
<dbReference type="RefSeq" id="WP_076601598.1">
    <property type="nucleotide sequence ID" value="NZ_FTMD01000004.1"/>
</dbReference>
<proteinExistence type="predicted"/>
<dbReference type="InterPro" id="IPR036010">
    <property type="entry name" value="2Fe-2S_ferredoxin-like_sf"/>
</dbReference>
<dbReference type="InterPro" id="IPR001041">
    <property type="entry name" value="2Fe-2S_ferredoxin-type"/>
</dbReference>
<reference evidence="3" key="1">
    <citation type="submission" date="2017-01" db="EMBL/GenBank/DDBJ databases">
        <authorList>
            <person name="Varghese N."/>
            <person name="Submissions S."/>
        </authorList>
    </citation>
    <scope>NUCLEOTIDE SEQUENCE [LARGE SCALE GENOMIC DNA]</scope>
    <source>
        <strain evidence="3">ATCC 51758</strain>
    </source>
</reference>
<sequence length="115" mass="12834">MPNVTFSSPKMRRDLTVYAAAGDRKSILGVAREHGVAIDCECQKGECGSCTVEVIHIGNKPPMAVHLTEKEKLTLLTSGKLARQEFEELELLDLAPRYRLACQYLLLDEDIVVKF</sequence>
<dbReference type="EMBL" id="FTMD01000004">
    <property type="protein sequence ID" value="SIQ46134.1"/>
    <property type="molecule type" value="Genomic_DNA"/>
</dbReference>
<dbReference type="SUPFAM" id="SSF54292">
    <property type="entry name" value="2Fe-2S ferredoxin-like"/>
    <property type="match status" value="1"/>
</dbReference>
<evidence type="ECO:0000313" key="3">
    <source>
        <dbReference type="Proteomes" id="UP000186819"/>
    </source>
</evidence>
<dbReference type="Proteomes" id="UP000186819">
    <property type="component" value="Unassembled WGS sequence"/>
</dbReference>
<dbReference type="CDD" id="cd00207">
    <property type="entry name" value="fer2"/>
    <property type="match status" value="1"/>
</dbReference>
<dbReference type="Pfam" id="PF00111">
    <property type="entry name" value="Fer2"/>
    <property type="match status" value="1"/>
</dbReference>
<dbReference type="InterPro" id="IPR006058">
    <property type="entry name" value="2Fe2S_fd_BS"/>
</dbReference>
<gene>
    <name evidence="2" type="ORF">SAMN05421829_104262</name>
</gene>
<dbReference type="OrthoDB" id="9133614at2"/>
<keyword evidence="3" id="KW-1185">Reference proteome</keyword>
<accession>A0A1N6SYN9</accession>
<evidence type="ECO:0000259" key="1">
    <source>
        <dbReference type="PROSITE" id="PS51085"/>
    </source>
</evidence>
<dbReference type="InterPro" id="IPR012675">
    <property type="entry name" value="Beta-grasp_dom_sf"/>
</dbReference>